<organism evidence="2 3">
    <name type="scientific">Schizophyllum amplum</name>
    <dbReference type="NCBI Taxonomy" id="97359"/>
    <lineage>
        <taxon>Eukaryota</taxon>
        <taxon>Fungi</taxon>
        <taxon>Dikarya</taxon>
        <taxon>Basidiomycota</taxon>
        <taxon>Agaricomycotina</taxon>
        <taxon>Agaricomycetes</taxon>
        <taxon>Agaricomycetidae</taxon>
        <taxon>Agaricales</taxon>
        <taxon>Schizophyllaceae</taxon>
        <taxon>Schizophyllum</taxon>
    </lineage>
</organism>
<dbReference type="Proteomes" id="UP000320762">
    <property type="component" value="Unassembled WGS sequence"/>
</dbReference>
<sequence>MHIRIVLRPRMPRGSRIRDWRKRRCQMREVLEILYTEPIYRIYYTKHTSRAIFSRAGSGSPLFTGGYHDPRDVDRFLEYQYYRQVALMLRRLEAGYTVHTTNLHDALVQQAAVDATAHFQLLMADLYHSIPPLFRADLVARDLHTSPSPPLSISGSCDAFDLEHPRSPPSNPSASQITVGDVFRWDRQGRDSPSTQDRGGYEASHSTARHSDSLPELPAILQSISQMLK</sequence>
<evidence type="ECO:0000256" key="1">
    <source>
        <dbReference type="SAM" id="MobiDB-lite"/>
    </source>
</evidence>
<gene>
    <name evidence="2" type="ORF">BD626DRAFT_564379</name>
</gene>
<evidence type="ECO:0000313" key="2">
    <source>
        <dbReference type="EMBL" id="TRM67443.1"/>
    </source>
</evidence>
<reference evidence="2 3" key="1">
    <citation type="journal article" date="2019" name="New Phytol.">
        <title>Comparative genomics reveals unique wood-decay strategies and fruiting body development in the Schizophyllaceae.</title>
        <authorList>
            <person name="Almasi E."/>
            <person name="Sahu N."/>
            <person name="Krizsan K."/>
            <person name="Balint B."/>
            <person name="Kovacs G.M."/>
            <person name="Kiss B."/>
            <person name="Cseklye J."/>
            <person name="Drula E."/>
            <person name="Henrissat B."/>
            <person name="Nagy I."/>
            <person name="Chovatia M."/>
            <person name="Adam C."/>
            <person name="LaButti K."/>
            <person name="Lipzen A."/>
            <person name="Riley R."/>
            <person name="Grigoriev I.V."/>
            <person name="Nagy L.G."/>
        </authorList>
    </citation>
    <scope>NUCLEOTIDE SEQUENCE [LARGE SCALE GENOMIC DNA]</scope>
    <source>
        <strain evidence="2 3">NL-1724</strain>
    </source>
</reference>
<comment type="caution">
    <text evidence="2">The sequence shown here is derived from an EMBL/GenBank/DDBJ whole genome shotgun (WGS) entry which is preliminary data.</text>
</comment>
<accession>A0A550CRM2</accession>
<name>A0A550CRM2_9AGAR</name>
<protein>
    <submittedName>
        <fullName evidence="2">Uncharacterized protein</fullName>
    </submittedName>
</protein>
<proteinExistence type="predicted"/>
<keyword evidence="3" id="KW-1185">Reference proteome</keyword>
<dbReference type="OrthoDB" id="3082893at2759"/>
<feature type="region of interest" description="Disordered" evidence="1">
    <location>
        <begin position="155"/>
        <end position="216"/>
    </location>
</feature>
<dbReference type="EMBL" id="VDMD01000002">
    <property type="protein sequence ID" value="TRM67443.1"/>
    <property type="molecule type" value="Genomic_DNA"/>
</dbReference>
<evidence type="ECO:0000313" key="3">
    <source>
        <dbReference type="Proteomes" id="UP000320762"/>
    </source>
</evidence>
<dbReference type="AlphaFoldDB" id="A0A550CRM2"/>